<dbReference type="Gene3D" id="3.90.180.10">
    <property type="entry name" value="Medium-chain alcohol dehydrogenases, catalytic domain"/>
    <property type="match status" value="1"/>
</dbReference>
<dbReference type="CDD" id="cd05289">
    <property type="entry name" value="MDR_like_2"/>
    <property type="match status" value="1"/>
</dbReference>
<organism evidence="2 3">
    <name type="scientific">Streptomyces griseiscabiei</name>
    <dbReference type="NCBI Taxonomy" id="2993540"/>
    <lineage>
        <taxon>Bacteria</taxon>
        <taxon>Bacillati</taxon>
        <taxon>Actinomycetota</taxon>
        <taxon>Actinomycetes</taxon>
        <taxon>Kitasatosporales</taxon>
        <taxon>Streptomycetaceae</taxon>
        <taxon>Streptomyces</taxon>
    </lineage>
</organism>
<reference evidence="2 3" key="1">
    <citation type="journal article" date="2023" name="Microb. Genom.">
        <title>Mesoterricola silvestris gen. nov., sp. nov., Mesoterricola sediminis sp. nov., Geothrix oryzae sp. nov., Geothrix edaphica sp. nov., Geothrix rubra sp. nov., and Geothrix limicola sp. nov., six novel members of Acidobacteriota isolated from soils.</title>
        <authorList>
            <person name="Weisberg A.J."/>
            <person name="Pearce E."/>
            <person name="Kramer C.G."/>
            <person name="Chang J.H."/>
            <person name="Clarke C.R."/>
        </authorList>
    </citation>
    <scope>NUCLEOTIDE SEQUENCE [LARGE SCALE GENOMIC DNA]</scope>
    <source>
        <strain evidence="2 3">NRRL_B-2795</strain>
    </source>
</reference>
<dbReference type="SMART" id="SM00829">
    <property type="entry name" value="PKS_ER"/>
    <property type="match status" value="1"/>
</dbReference>
<keyword evidence="3" id="KW-1185">Reference proteome</keyword>
<evidence type="ECO:0000259" key="1">
    <source>
        <dbReference type="SMART" id="SM00829"/>
    </source>
</evidence>
<dbReference type="SUPFAM" id="SSF51735">
    <property type="entry name" value="NAD(P)-binding Rossmann-fold domains"/>
    <property type="match status" value="1"/>
</dbReference>
<comment type="caution">
    <text evidence="2">The sequence shown here is derived from an EMBL/GenBank/DDBJ whole genome shotgun (WGS) entry which is preliminary data.</text>
</comment>
<dbReference type="EMBL" id="JARAVY010000006">
    <property type="protein sequence ID" value="MDX2910496.1"/>
    <property type="molecule type" value="Genomic_DNA"/>
</dbReference>
<dbReference type="RefSeq" id="WP_256964529.1">
    <property type="nucleotide sequence ID" value="NZ_JAGJBZ010000002.1"/>
</dbReference>
<protein>
    <submittedName>
        <fullName evidence="2">NADP-dependent oxidoreductase</fullName>
    </submittedName>
</protein>
<evidence type="ECO:0000313" key="2">
    <source>
        <dbReference type="EMBL" id="MDX2910496.1"/>
    </source>
</evidence>
<dbReference type="Pfam" id="PF13602">
    <property type="entry name" value="ADH_zinc_N_2"/>
    <property type="match status" value="1"/>
</dbReference>
<evidence type="ECO:0000313" key="3">
    <source>
        <dbReference type="Proteomes" id="UP001271723"/>
    </source>
</evidence>
<dbReference type="PANTHER" id="PTHR43482">
    <property type="entry name" value="PROTEIN AST1-RELATED"/>
    <property type="match status" value="1"/>
</dbReference>
<dbReference type="Pfam" id="PF08240">
    <property type="entry name" value="ADH_N"/>
    <property type="match status" value="1"/>
</dbReference>
<dbReference type="InterPro" id="IPR011032">
    <property type="entry name" value="GroES-like_sf"/>
</dbReference>
<dbReference type="Proteomes" id="UP001271723">
    <property type="component" value="Unassembled WGS sequence"/>
</dbReference>
<feature type="domain" description="Enoyl reductase (ER)" evidence="1">
    <location>
        <begin position="18"/>
        <end position="320"/>
    </location>
</feature>
<dbReference type="InterPro" id="IPR020843">
    <property type="entry name" value="ER"/>
</dbReference>
<sequence length="328" mass="34489">MHTQQPSTMQAIGVHTYGGPEMLGTVELPEPHAGPGEVRMRVRAAGVNPVDIMVRDGSLAEWYRDLIPPFVPGMDVAGTLDEVPDDVKDAYGLSEGEPVIGIVDNHGRYGAYSEYVVLPAASVTLQPVGTTSAEAASFLMNALTARSILDCVALVPGATLAVTGAGGAVGGYVVELAAAEGLRVVAVASEQDEEWLRSRGAEAFVARGDDVAQRVLDVVPGGVDAVADCAMLHERIAPAIRGRGQIAVVRFWDGDPGRGIVVYPMNVRSRVTDTAAITRLREQVESGDLTLRVAATLPADQAAEAHRRLEKGGLRGRLVLEFPPAAAT</sequence>
<dbReference type="InterPro" id="IPR013154">
    <property type="entry name" value="ADH-like_N"/>
</dbReference>
<dbReference type="InterPro" id="IPR036291">
    <property type="entry name" value="NAD(P)-bd_dom_sf"/>
</dbReference>
<dbReference type="PANTHER" id="PTHR43482:SF1">
    <property type="entry name" value="PROTEIN AST1-RELATED"/>
    <property type="match status" value="1"/>
</dbReference>
<dbReference type="InterPro" id="IPR052585">
    <property type="entry name" value="Lipid_raft_assoc_Zn_ADH"/>
</dbReference>
<gene>
    <name evidence="2" type="ORF">PV517_17530</name>
</gene>
<accession>A0ABU4L454</accession>
<dbReference type="SUPFAM" id="SSF50129">
    <property type="entry name" value="GroES-like"/>
    <property type="match status" value="1"/>
</dbReference>
<proteinExistence type="predicted"/>
<name>A0ABU4L454_9ACTN</name>
<dbReference type="Gene3D" id="3.40.50.720">
    <property type="entry name" value="NAD(P)-binding Rossmann-like Domain"/>
    <property type="match status" value="1"/>
</dbReference>